<evidence type="ECO:0000313" key="6">
    <source>
        <dbReference type="Proteomes" id="UP001527202"/>
    </source>
</evidence>
<keyword evidence="1" id="KW-0175">Coiled coil</keyword>
<dbReference type="PANTHER" id="PTHR41386:SF1">
    <property type="entry name" value="MEMBRANE PROTEIN"/>
    <property type="match status" value="1"/>
</dbReference>
<dbReference type="Proteomes" id="UP001527202">
    <property type="component" value="Unassembled WGS sequence"/>
</dbReference>
<protein>
    <submittedName>
        <fullName evidence="4">DUF1003 domain-containing protein</fullName>
    </submittedName>
</protein>
<accession>A0A410WZI0</accession>
<feature type="transmembrane region" description="Helical" evidence="2">
    <location>
        <begin position="97"/>
        <end position="116"/>
    </location>
</feature>
<keyword evidence="2" id="KW-1133">Transmembrane helix</keyword>
<sequence length="187" mass="22120">MSSKSETERTSEERLLKELEKYPRQKLHKEDVERVTEMVRDYQGKIKAHLHEQQEKKTNHWDRMADHVAVLAGSWWFVTSSAVIITVWMLVNSERNSLFILSFSLSILSLFQSTLIQKSQNRQAAKDKQEQMLDIAINYKAEQENLEIQQNLKELEVKLQWIELRLSARSRAKSRPGRTKTPRTRRK</sequence>
<dbReference type="PANTHER" id="PTHR41386">
    <property type="entry name" value="INTEGRAL MEMBRANE PROTEIN-RELATED"/>
    <property type="match status" value="1"/>
</dbReference>
<organism evidence="4 5">
    <name type="scientific">Paenibacillus chitinolyticus</name>
    <dbReference type="NCBI Taxonomy" id="79263"/>
    <lineage>
        <taxon>Bacteria</taxon>
        <taxon>Bacillati</taxon>
        <taxon>Bacillota</taxon>
        <taxon>Bacilli</taxon>
        <taxon>Bacillales</taxon>
        <taxon>Paenibacillaceae</taxon>
        <taxon>Paenibacillus</taxon>
    </lineage>
</organism>
<keyword evidence="2" id="KW-0472">Membrane</keyword>
<dbReference type="RefSeq" id="WP_042227168.1">
    <property type="nucleotide sequence ID" value="NZ_CP026520.1"/>
</dbReference>
<reference evidence="4 5" key="1">
    <citation type="submission" date="2018-01" db="EMBL/GenBank/DDBJ databases">
        <title>The whole genome sequencing and assembly of Paenibacillus chitinolyticus KCCM 41400 strain.</title>
        <authorList>
            <person name="Kim J.-Y."/>
            <person name="Park M.-K."/>
            <person name="Lee Y.-J."/>
            <person name="Yi H."/>
            <person name="Bahn Y.-S."/>
            <person name="Kim J.F."/>
            <person name="Lee D.-W."/>
        </authorList>
    </citation>
    <scope>NUCLEOTIDE SEQUENCE [LARGE SCALE GENOMIC DNA]</scope>
    <source>
        <strain evidence="4 5">KCCM 41400</strain>
    </source>
</reference>
<name>A0A410WZI0_9BACL</name>
<dbReference type="GeneID" id="95377079"/>
<evidence type="ECO:0000256" key="2">
    <source>
        <dbReference type="SAM" id="Phobius"/>
    </source>
</evidence>
<dbReference type="KEGG" id="pchi:PC41400_19995"/>
<dbReference type="OrthoDB" id="9795736at2"/>
<dbReference type="AlphaFoldDB" id="A0A410WZI0"/>
<reference evidence="3 6" key="2">
    <citation type="submission" date="2022-05" db="EMBL/GenBank/DDBJ databases">
        <title>Genome Sequencing of Bee-Associated Microbes.</title>
        <authorList>
            <person name="Dunlap C."/>
        </authorList>
    </citation>
    <scope>NUCLEOTIDE SEQUENCE [LARGE SCALE GENOMIC DNA]</scope>
    <source>
        <strain evidence="3 6">NRRL B-23120</strain>
    </source>
</reference>
<keyword evidence="2" id="KW-0812">Transmembrane</keyword>
<dbReference type="Pfam" id="PF06210">
    <property type="entry name" value="DUF1003"/>
    <property type="match status" value="1"/>
</dbReference>
<dbReference type="InterPro" id="IPR010406">
    <property type="entry name" value="DUF1003"/>
</dbReference>
<gene>
    <name evidence="3" type="ORF">M5X16_13910</name>
    <name evidence="4" type="ORF">PC41400_19995</name>
</gene>
<evidence type="ECO:0000313" key="4">
    <source>
        <dbReference type="EMBL" id="QAV19814.1"/>
    </source>
</evidence>
<evidence type="ECO:0000313" key="3">
    <source>
        <dbReference type="EMBL" id="MCY9596870.1"/>
    </source>
</evidence>
<dbReference type="EMBL" id="JAMDMJ010000015">
    <property type="protein sequence ID" value="MCY9596870.1"/>
    <property type="molecule type" value="Genomic_DNA"/>
</dbReference>
<keyword evidence="6" id="KW-1185">Reference proteome</keyword>
<evidence type="ECO:0000313" key="5">
    <source>
        <dbReference type="Proteomes" id="UP000288943"/>
    </source>
</evidence>
<feature type="transmembrane region" description="Helical" evidence="2">
    <location>
        <begin position="68"/>
        <end position="91"/>
    </location>
</feature>
<dbReference type="EMBL" id="CP026520">
    <property type="protein sequence ID" value="QAV19814.1"/>
    <property type="molecule type" value="Genomic_DNA"/>
</dbReference>
<proteinExistence type="predicted"/>
<feature type="coiled-coil region" evidence="1">
    <location>
        <begin position="138"/>
        <end position="165"/>
    </location>
</feature>
<evidence type="ECO:0000256" key="1">
    <source>
        <dbReference type="SAM" id="Coils"/>
    </source>
</evidence>
<dbReference type="Proteomes" id="UP000288943">
    <property type="component" value="Chromosome"/>
</dbReference>